<keyword evidence="1 3" id="KW-0472">Membrane</keyword>
<keyword evidence="6" id="KW-1185">Reference proteome</keyword>
<keyword evidence="3" id="KW-1133">Transmembrane helix</keyword>
<evidence type="ECO:0000313" key="5">
    <source>
        <dbReference type="EMBL" id="SON55887.1"/>
    </source>
</evidence>
<dbReference type="InterPro" id="IPR006665">
    <property type="entry name" value="OmpA-like"/>
</dbReference>
<dbReference type="PANTHER" id="PTHR30329:SF19">
    <property type="entry name" value="OUTER MEMBRANE PROTEIN, OMPA FAMILY"/>
    <property type="match status" value="1"/>
</dbReference>
<dbReference type="Proteomes" id="UP000223606">
    <property type="component" value="Chromosome 1"/>
</dbReference>
<dbReference type="OrthoDB" id="345640at2"/>
<dbReference type="InterPro" id="IPR038522">
    <property type="entry name" value="T4/T6SS_DotU_sf"/>
</dbReference>
<dbReference type="KEGG" id="hdi:HDIA_2346"/>
<proteinExistence type="predicted"/>
<dbReference type="PROSITE" id="PS51123">
    <property type="entry name" value="OMPA_2"/>
    <property type="match status" value="1"/>
</dbReference>
<dbReference type="NCBIfam" id="TIGR03349">
    <property type="entry name" value="IV_VI_DotU"/>
    <property type="match status" value="1"/>
</dbReference>
<gene>
    <name evidence="5" type="primary">yiaD</name>
    <name evidence="5" type="ORF">HDIA_2346</name>
</gene>
<sequence length="522" mass="56790">MSKQDDPFSSKSNRTVIIPNPGGLKPPGAPGGRSAGAPSSAPPPERRPLFRPLDFSDKGAPQPDAQPPSPAAPSMPADEAWMQPQVRAATPEPARASAPVPPAERIPLQAVIRAINPDISAANPMLAAAGPLLSLLGRLPLMIFDLQLDPLMNHVGHAIESFDQRVAASGYSQEQAKIGKYALCALADDIVQNMPADGRQAWMQFSMEARYFGTRNSGVGFFEHLKRLRVNPSSNYDLLELMHACLSLGFQGQYRRSGRGQAELEAVRSDVYQALRHLKARDDGDISPRWRGLTLKAGQSETRIPLWVAASLAGVVLVSTFFLFRFLLDDDSRALAADLKQLVPDGQVTIQRDAITPAVEEVTPIAPPTPPIPTQLERIRAGLAKEIDAGEMTVDLDRGQIVINVNNVLLFAGGKSDVRPEFLPLAERIGAALDKEPGEILIIGHTDNVPVRPTARYKSNLDLSRMRAESVKQVLEAKISDPSRIKIEGRGDLEPVADNSTPEGRAQNRRVEVRIPREESLR</sequence>
<dbReference type="InterPro" id="IPR017732">
    <property type="entry name" value="T4/T6SS_DotU"/>
</dbReference>
<name>A0A2C9D6F4_9HYPH</name>
<reference evidence="6" key="1">
    <citation type="submission" date="2017-09" db="EMBL/GenBank/DDBJ databases">
        <title>Genome sequence of Nannocystis excedens DSM 71.</title>
        <authorList>
            <person name="Blom J."/>
        </authorList>
    </citation>
    <scope>NUCLEOTIDE SEQUENCE [LARGE SCALE GENOMIC DNA]</scope>
    <source>
        <strain evidence="6">type strain: E19</strain>
    </source>
</reference>
<dbReference type="SUPFAM" id="SSF103088">
    <property type="entry name" value="OmpA-like"/>
    <property type="match status" value="1"/>
</dbReference>
<keyword evidence="5" id="KW-0449">Lipoprotein</keyword>
<dbReference type="NCBIfam" id="NF038228">
    <property type="entry name" value="IcmH_DotU_IVB"/>
    <property type="match status" value="1"/>
</dbReference>
<evidence type="ECO:0000256" key="3">
    <source>
        <dbReference type="SAM" id="Phobius"/>
    </source>
</evidence>
<dbReference type="Gene3D" id="3.30.1330.60">
    <property type="entry name" value="OmpA-like domain"/>
    <property type="match status" value="1"/>
</dbReference>
<feature type="region of interest" description="Disordered" evidence="2">
    <location>
        <begin position="488"/>
        <end position="522"/>
    </location>
</feature>
<dbReference type="NCBIfam" id="TIGR03350">
    <property type="entry name" value="type_VI_ompA"/>
    <property type="match status" value="1"/>
</dbReference>
<evidence type="ECO:0000259" key="4">
    <source>
        <dbReference type="PROSITE" id="PS51123"/>
    </source>
</evidence>
<dbReference type="RefSeq" id="WP_099556335.1">
    <property type="nucleotide sequence ID" value="NZ_LT960614.1"/>
</dbReference>
<accession>A0A2C9D6F4</accession>
<dbReference type="Pfam" id="PF00691">
    <property type="entry name" value="OmpA"/>
    <property type="match status" value="1"/>
</dbReference>
<dbReference type="InterPro" id="IPR050330">
    <property type="entry name" value="Bact_OuterMem_StrucFunc"/>
</dbReference>
<evidence type="ECO:0000313" key="6">
    <source>
        <dbReference type="Proteomes" id="UP000223606"/>
    </source>
</evidence>
<dbReference type="InterPro" id="IPR017733">
    <property type="entry name" value="OmpA-like_dom_proteobacteria"/>
</dbReference>
<dbReference type="GO" id="GO:0016020">
    <property type="term" value="C:membrane"/>
    <property type="evidence" value="ECO:0007669"/>
    <property type="project" value="UniProtKB-UniRule"/>
</dbReference>
<dbReference type="PRINTS" id="PR01023">
    <property type="entry name" value="NAFLGMOTY"/>
</dbReference>
<evidence type="ECO:0000256" key="1">
    <source>
        <dbReference type="PROSITE-ProRule" id="PRU00473"/>
    </source>
</evidence>
<feature type="transmembrane region" description="Helical" evidence="3">
    <location>
        <begin position="304"/>
        <end position="324"/>
    </location>
</feature>
<dbReference type="InterPro" id="IPR036737">
    <property type="entry name" value="OmpA-like_sf"/>
</dbReference>
<feature type="domain" description="OmpA-like" evidence="4">
    <location>
        <begin position="398"/>
        <end position="519"/>
    </location>
</feature>
<keyword evidence="3" id="KW-0812">Transmembrane</keyword>
<dbReference type="EMBL" id="LT960614">
    <property type="protein sequence ID" value="SON55887.1"/>
    <property type="molecule type" value="Genomic_DNA"/>
</dbReference>
<dbReference type="Gene3D" id="1.25.40.590">
    <property type="entry name" value="Type IV / VI secretion system, DotU"/>
    <property type="match status" value="1"/>
</dbReference>
<feature type="compositionally biased region" description="Pro residues" evidence="2">
    <location>
        <begin position="64"/>
        <end position="73"/>
    </location>
</feature>
<dbReference type="PANTHER" id="PTHR30329">
    <property type="entry name" value="STATOR ELEMENT OF FLAGELLAR MOTOR COMPLEX"/>
    <property type="match status" value="1"/>
</dbReference>
<dbReference type="AlphaFoldDB" id="A0A2C9D6F4"/>
<feature type="region of interest" description="Disordered" evidence="2">
    <location>
        <begin position="1"/>
        <end position="77"/>
    </location>
</feature>
<evidence type="ECO:0000256" key="2">
    <source>
        <dbReference type="SAM" id="MobiDB-lite"/>
    </source>
</evidence>
<feature type="compositionally biased region" description="Basic and acidic residues" evidence="2">
    <location>
        <begin position="509"/>
        <end position="522"/>
    </location>
</feature>
<organism evidence="5 6">
    <name type="scientific">Hartmannibacter diazotrophicus</name>
    <dbReference type="NCBI Taxonomy" id="1482074"/>
    <lineage>
        <taxon>Bacteria</taxon>
        <taxon>Pseudomonadati</taxon>
        <taxon>Pseudomonadota</taxon>
        <taxon>Alphaproteobacteria</taxon>
        <taxon>Hyphomicrobiales</taxon>
        <taxon>Pleomorphomonadaceae</taxon>
        <taxon>Hartmannibacter</taxon>
    </lineage>
</organism>
<protein>
    <submittedName>
        <fullName evidence="5">Inner membrane lipoprotein YiaD</fullName>
    </submittedName>
</protein>
<dbReference type="CDD" id="cd07185">
    <property type="entry name" value="OmpA_C-like"/>
    <property type="match status" value="1"/>
</dbReference>
<dbReference type="Pfam" id="PF09850">
    <property type="entry name" value="DotU"/>
    <property type="match status" value="1"/>
</dbReference>